<reference evidence="1" key="1">
    <citation type="submission" date="2014-09" db="EMBL/GenBank/DDBJ databases">
        <authorList>
            <person name="Magalhaes I.L.F."/>
            <person name="Oliveira U."/>
            <person name="Santos F.R."/>
            <person name="Vidigal T.H.D.A."/>
            <person name="Brescovit A.D."/>
            <person name="Santos A.J."/>
        </authorList>
    </citation>
    <scope>NUCLEOTIDE SEQUENCE</scope>
    <source>
        <tissue evidence="1">Shoot tissue taken approximately 20 cm above the soil surface</tissue>
    </source>
</reference>
<organism evidence="1">
    <name type="scientific">Arundo donax</name>
    <name type="common">Giant reed</name>
    <name type="synonym">Donax arundinaceus</name>
    <dbReference type="NCBI Taxonomy" id="35708"/>
    <lineage>
        <taxon>Eukaryota</taxon>
        <taxon>Viridiplantae</taxon>
        <taxon>Streptophyta</taxon>
        <taxon>Embryophyta</taxon>
        <taxon>Tracheophyta</taxon>
        <taxon>Spermatophyta</taxon>
        <taxon>Magnoliopsida</taxon>
        <taxon>Liliopsida</taxon>
        <taxon>Poales</taxon>
        <taxon>Poaceae</taxon>
        <taxon>PACMAD clade</taxon>
        <taxon>Arundinoideae</taxon>
        <taxon>Arundineae</taxon>
        <taxon>Arundo</taxon>
    </lineage>
</organism>
<name>A0A0A9E7U3_ARUDO</name>
<reference evidence="1" key="2">
    <citation type="journal article" date="2015" name="Data Brief">
        <title>Shoot transcriptome of the giant reed, Arundo donax.</title>
        <authorList>
            <person name="Barrero R.A."/>
            <person name="Guerrero F.D."/>
            <person name="Moolhuijzen P."/>
            <person name="Goolsby J.A."/>
            <person name="Tidwell J."/>
            <person name="Bellgard S.E."/>
            <person name="Bellgard M.I."/>
        </authorList>
    </citation>
    <scope>NUCLEOTIDE SEQUENCE</scope>
    <source>
        <tissue evidence="1">Shoot tissue taken approximately 20 cm above the soil surface</tissue>
    </source>
</reference>
<dbReference type="EMBL" id="GBRH01201031">
    <property type="protein sequence ID" value="JAD96864.1"/>
    <property type="molecule type" value="Transcribed_RNA"/>
</dbReference>
<proteinExistence type="predicted"/>
<evidence type="ECO:0000313" key="1">
    <source>
        <dbReference type="EMBL" id="JAD96864.1"/>
    </source>
</evidence>
<sequence>MMLSAEAVCFAFH</sequence>
<accession>A0A0A9E7U3</accession>
<protein>
    <submittedName>
        <fullName evidence="1">Uncharacterized protein</fullName>
    </submittedName>
</protein>